<accession>A0A848B346</accession>
<evidence type="ECO:0000313" key="4">
    <source>
        <dbReference type="Proteomes" id="UP000543804"/>
    </source>
</evidence>
<dbReference type="CDD" id="cd07731">
    <property type="entry name" value="ComA-like_MBL-fold"/>
    <property type="match status" value="1"/>
</dbReference>
<feature type="signal peptide" evidence="1">
    <location>
        <begin position="1"/>
        <end position="27"/>
    </location>
</feature>
<organism evidence="3 4">
    <name type="scientific">Selenomonas bovis</name>
    <dbReference type="NCBI Taxonomy" id="416586"/>
    <lineage>
        <taxon>Bacteria</taxon>
        <taxon>Bacillati</taxon>
        <taxon>Bacillota</taxon>
        <taxon>Negativicutes</taxon>
        <taxon>Selenomonadales</taxon>
        <taxon>Selenomonadaceae</taxon>
        <taxon>Selenomonas</taxon>
    </lineage>
</organism>
<dbReference type="SUPFAM" id="SSF56281">
    <property type="entry name" value="Metallo-hydrolase/oxidoreductase"/>
    <property type="match status" value="1"/>
</dbReference>
<dbReference type="InterPro" id="IPR035681">
    <property type="entry name" value="ComA-like_MBL"/>
</dbReference>
<dbReference type="PROSITE" id="PS51257">
    <property type="entry name" value="PROKAR_LIPOPROTEIN"/>
    <property type="match status" value="1"/>
</dbReference>
<keyword evidence="3" id="KW-0378">Hydrolase</keyword>
<dbReference type="PANTHER" id="PTHR30619">
    <property type="entry name" value="DNA INTERNALIZATION/COMPETENCE PROTEIN COMEC/REC2"/>
    <property type="match status" value="1"/>
</dbReference>
<dbReference type="Pfam" id="PF00753">
    <property type="entry name" value="Lactamase_B"/>
    <property type="match status" value="1"/>
</dbReference>
<gene>
    <name evidence="3" type="ORF">HF878_04160</name>
</gene>
<dbReference type="InterPro" id="IPR036866">
    <property type="entry name" value="RibonucZ/Hydroxyglut_hydro"/>
</dbReference>
<feature type="domain" description="Metallo-beta-lactamase" evidence="2">
    <location>
        <begin position="65"/>
        <end position="270"/>
    </location>
</feature>
<dbReference type="Proteomes" id="UP000543804">
    <property type="component" value="Unassembled WGS sequence"/>
</dbReference>
<reference evidence="3 4" key="1">
    <citation type="submission" date="2020-04" db="EMBL/GenBank/DDBJ databases">
        <authorList>
            <person name="Hitch T.C.A."/>
            <person name="Wylensek D."/>
            <person name="Clavel T."/>
        </authorList>
    </citation>
    <scope>NUCLEOTIDE SEQUENCE [LARGE SCALE GENOMIC DNA]</scope>
    <source>
        <strain evidence="3 4">PG-130-P53-12</strain>
    </source>
</reference>
<dbReference type="RefSeq" id="WP_170077283.1">
    <property type="nucleotide sequence ID" value="NZ_JABAFA010000008.1"/>
</dbReference>
<keyword evidence="4" id="KW-1185">Reference proteome</keyword>
<keyword evidence="1" id="KW-0732">Signal</keyword>
<dbReference type="AlphaFoldDB" id="A0A848B346"/>
<evidence type="ECO:0000313" key="3">
    <source>
        <dbReference type="EMBL" id="NMD98679.1"/>
    </source>
</evidence>
<feature type="chain" id="PRO_5039433393" evidence="1">
    <location>
        <begin position="28"/>
        <end position="317"/>
    </location>
</feature>
<evidence type="ECO:0000256" key="1">
    <source>
        <dbReference type="SAM" id="SignalP"/>
    </source>
</evidence>
<name>A0A848B346_9FIRM</name>
<evidence type="ECO:0000259" key="2">
    <source>
        <dbReference type="SMART" id="SM00849"/>
    </source>
</evidence>
<comment type="caution">
    <text evidence="3">The sequence shown here is derived from an EMBL/GenBank/DDBJ whole genome shotgun (WGS) entry which is preliminary data.</text>
</comment>
<dbReference type="Gene3D" id="3.60.15.10">
    <property type="entry name" value="Ribonuclease Z/Hydroxyacylglutathione hydrolase-like"/>
    <property type="match status" value="1"/>
</dbReference>
<protein>
    <submittedName>
        <fullName evidence="3">MBL fold metallo-hydrolase</fullName>
    </submittedName>
</protein>
<dbReference type="SMART" id="SM00849">
    <property type="entry name" value="Lactamase_B"/>
    <property type="match status" value="1"/>
</dbReference>
<sequence length="317" mass="34067">MQKRWKWWVGLLLSLTLLLAGCGAAKTADNTAASTSSSAQGSAKAAVQTSVPQGTISIKMLDVGQGDAILIQTQEQTVLIDTSDVDERDKLRAQLAKAGVKKIDKVILTHPHADHIGGMEVLLDGSYEIGSIYDNGMPSTSKLYLSYMKKAKARGIPHHALKTGDVLDFGGGAQFKVLSPEESLVQKGQQKGYKHDPNNESVVGRLTFGQFAMLFTGDAEKEAEASIAARYGSELKSQVLKAPHHGSKTSSSAAYLRLVQPETCVISCGAGNDYGHPHKETLKKYAAIHAKTYETDKNGTITITSDGKSYEVKEEKS</sequence>
<proteinExistence type="predicted"/>
<dbReference type="InterPro" id="IPR001279">
    <property type="entry name" value="Metallo-B-lactamas"/>
</dbReference>
<dbReference type="PANTHER" id="PTHR30619:SF1">
    <property type="entry name" value="RECOMBINATION PROTEIN 2"/>
    <property type="match status" value="1"/>
</dbReference>
<dbReference type="EMBL" id="JABAFA010000008">
    <property type="protein sequence ID" value="NMD98679.1"/>
    <property type="molecule type" value="Genomic_DNA"/>
</dbReference>
<dbReference type="GO" id="GO:0016787">
    <property type="term" value="F:hydrolase activity"/>
    <property type="evidence" value="ECO:0007669"/>
    <property type="project" value="UniProtKB-KW"/>
</dbReference>
<dbReference type="InterPro" id="IPR052159">
    <property type="entry name" value="Competence_DNA_uptake"/>
</dbReference>